<proteinExistence type="predicted"/>
<keyword evidence="2" id="KW-1185">Reference proteome</keyword>
<gene>
    <name evidence="1" type="ORF">MILVUS5_LOCUS13067</name>
</gene>
<sequence>MSSQMKKKTSIHHNSPKTPYNTNHEYDDTTDHSLHTQLCNNPCCFFCIMKEQNPSLRRSKISTCFKEMPQRDNQEHVLVLSGLWNIAMTQPNNPEFPSLGIFNCLANLITKGTKNKTWLHTNQNIYIPYYAAHIIGSYTMNKEEFAQIAVKSGVIPPLLELLRGKISWVEQRVAVRALGHLASYNSTYESVVEYETELVKLTMNLASTCLEKIYVEFISVKRRVEYHRNLLTRGLGDLEMENRKAEEWTSQLQCWSIYLLNCFACKDYNNSLNLICKKVFLNDLCDMWGGLMNHTSPCGFGLIRILCYNNIGRKKIAKLPKVVETLCNLSRSCDDWQYLGIDCLLLLLKDQNTRYKVINIDNVDVVSCLVDLIELRSLGDKSNVGDTITKVLVSLLEDNDNDCKLKFSTNLISLNLKLVRRNKEKLMSEVKLEEKMVTAKLFKQEANHMFSLGRVEEALLKYCEALDICPLKFRNERMVIYSNKAQCNLLLKKTDLAISDSTRALCLSNPTNSHGKSLWRRSQAYDMKGMAKESLMDCIMFMNGFVKSNENKNVKVSYHVARMFCKQMDATWLFGTACSKSKVIHNVNVPLVENTCEIEREHEIENEGNFEDQPCDQKTSFMPGLSTIIEEPFHAKESSRRKMERARRRLKKAVVD</sequence>
<dbReference type="Proteomes" id="UP001177021">
    <property type="component" value="Unassembled WGS sequence"/>
</dbReference>
<protein>
    <submittedName>
        <fullName evidence="1">Uncharacterized protein</fullName>
    </submittedName>
</protein>
<organism evidence="1 2">
    <name type="scientific">Trifolium pratense</name>
    <name type="common">Red clover</name>
    <dbReference type="NCBI Taxonomy" id="57577"/>
    <lineage>
        <taxon>Eukaryota</taxon>
        <taxon>Viridiplantae</taxon>
        <taxon>Streptophyta</taxon>
        <taxon>Embryophyta</taxon>
        <taxon>Tracheophyta</taxon>
        <taxon>Spermatophyta</taxon>
        <taxon>Magnoliopsida</taxon>
        <taxon>eudicotyledons</taxon>
        <taxon>Gunneridae</taxon>
        <taxon>Pentapetalae</taxon>
        <taxon>rosids</taxon>
        <taxon>fabids</taxon>
        <taxon>Fabales</taxon>
        <taxon>Fabaceae</taxon>
        <taxon>Papilionoideae</taxon>
        <taxon>50 kb inversion clade</taxon>
        <taxon>NPAAA clade</taxon>
        <taxon>Hologalegina</taxon>
        <taxon>IRL clade</taxon>
        <taxon>Trifolieae</taxon>
        <taxon>Trifolium</taxon>
    </lineage>
</organism>
<accession>A0ACB0JI35</accession>
<comment type="caution">
    <text evidence="1">The sequence shown here is derived from an EMBL/GenBank/DDBJ whole genome shotgun (WGS) entry which is preliminary data.</text>
</comment>
<name>A0ACB0JI35_TRIPR</name>
<reference evidence="1" key="1">
    <citation type="submission" date="2023-10" db="EMBL/GenBank/DDBJ databases">
        <authorList>
            <person name="Rodriguez Cubillos JULIANA M."/>
            <person name="De Vega J."/>
        </authorList>
    </citation>
    <scope>NUCLEOTIDE SEQUENCE</scope>
</reference>
<evidence type="ECO:0000313" key="1">
    <source>
        <dbReference type="EMBL" id="CAJ2643927.1"/>
    </source>
</evidence>
<evidence type="ECO:0000313" key="2">
    <source>
        <dbReference type="Proteomes" id="UP001177021"/>
    </source>
</evidence>
<dbReference type="EMBL" id="CASHSV030000034">
    <property type="protein sequence ID" value="CAJ2643927.1"/>
    <property type="molecule type" value="Genomic_DNA"/>
</dbReference>